<dbReference type="GO" id="GO:1904680">
    <property type="term" value="F:peptide transmembrane transporter activity"/>
    <property type="evidence" value="ECO:0007669"/>
    <property type="project" value="TreeGrafter"/>
</dbReference>
<dbReference type="Pfam" id="PF00496">
    <property type="entry name" value="SBP_bac_5"/>
    <property type="match status" value="1"/>
</dbReference>
<dbReference type="GO" id="GO:0015833">
    <property type="term" value="P:peptide transport"/>
    <property type="evidence" value="ECO:0007669"/>
    <property type="project" value="TreeGrafter"/>
</dbReference>
<gene>
    <name evidence="4" type="ordered locus">Tter_2749</name>
</gene>
<dbReference type="EMBL" id="CP001826">
    <property type="protein sequence ID" value="ACZ43635.1"/>
    <property type="molecule type" value="Genomic_DNA"/>
</dbReference>
<feature type="signal peptide" evidence="2">
    <location>
        <begin position="1"/>
        <end position="38"/>
    </location>
</feature>
<dbReference type="STRING" id="525904.Tter_2749"/>
<dbReference type="PANTHER" id="PTHR30290:SF16">
    <property type="entry name" value="OLIGOPEPTIDE ABC TRANSPORTER, PERIPLASMIC OLIGOPEPTIDE-BINDING PROTEIN"/>
    <property type="match status" value="1"/>
</dbReference>
<dbReference type="Gene3D" id="3.40.190.10">
    <property type="entry name" value="Periplasmic binding protein-like II"/>
    <property type="match status" value="1"/>
</dbReference>
<keyword evidence="2" id="KW-0732">Signal</keyword>
<proteinExistence type="predicted"/>
<dbReference type="Proteomes" id="UP000000323">
    <property type="component" value="Chromosome 2"/>
</dbReference>
<feature type="compositionally biased region" description="Low complexity" evidence="1">
    <location>
        <begin position="54"/>
        <end position="81"/>
    </location>
</feature>
<protein>
    <submittedName>
        <fullName evidence="4">Extracellular solute-binding protein family 5</fullName>
    </submittedName>
</protein>
<dbReference type="HOGENOM" id="CLU_017028_8_3_0"/>
<dbReference type="CDD" id="cd08509">
    <property type="entry name" value="PBP2_TmCBP_oligosaccharides_like"/>
    <property type="match status" value="1"/>
</dbReference>
<feature type="region of interest" description="Disordered" evidence="1">
    <location>
        <begin position="35"/>
        <end position="115"/>
    </location>
</feature>
<dbReference type="SUPFAM" id="SSF53850">
    <property type="entry name" value="Periplasmic binding protein-like II"/>
    <property type="match status" value="1"/>
</dbReference>
<dbReference type="InterPro" id="IPR039424">
    <property type="entry name" value="SBP_5"/>
</dbReference>
<evidence type="ECO:0000313" key="5">
    <source>
        <dbReference type="Proteomes" id="UP000000323"/>
    </source>
</evidence>
<feature type="chain" id="PRO_5003022057" evidence="2">
    <location>
        <begin position="39"/>
        <end position="645"/>
    </location>
</feature>
<dbReference type="RefSeq" id="WP_012876666.1">
    <property type="nucleotide sequence ID" value="NC_013526.1"/>
</dbReference>
<keyword evidence="5" id="KW-1185">Reference proteome</keyword>
<dbReference type="InterPro" id="IPR006311">
    <property type="entry name" value="TAT_signal"/>
</dbReference>
<feature type="domain" description="Solute-binding protein family 5" evidence="3">
    <location>
        <begin position="161"/>
        <end position="538"/>
    </location>
</feature>
<evidence type="ECO:0000259" key="3">
    <source>
        <dbReference type="Pfam" id="PF00496"/>
    </source>
</evidence>
<dbReference type="eggNOG" id="COG0747">
    <property type="taxonomic scope" value="Bacteria"/>
</dbReference>
<evidence type="ECO:0000256" key="2">
    <source>
        <dbReference type="SAM" id="SignalP"/>
    </source>
</evidence>
<organism evidence="4 5">
    <name type="scientific">Thermobaculum terrenum (strain ATCC BAA-798 / CCMEE 7001 / YNP1)</name>
    <dbReference type="NCBI Taxonomy" id="525904"/>
    <lineage>
        <taxon>Bacteria</taxon>
        <taxon>Bacillati</taxon>
        <taxon>Chloroflexota</taxon>
        <taxon>Chloroflexia</taxon>
        <taxon>Candidatus Thermobaculales</taxon>
        <taxon>Candidatus Thermobaculaceae</taxon>
        <taxon>Thermobaculum</taxon>
    </lineage>
</organism>
<evidence type="ECO:0000313" key="4">
    <source>
        <dbReference type="EMBL" id="ACZ43635.1"/>
    </source>
</evidence>
<dbReference type="KEGG" id="ttr:Tter_2749"/>
<reference evidence="5" key="1">
    <citation type="journal article" date="2010" name="Stand. Genomic Sci.">
        <title>Complete genome sequence of 'Thermobaculum terrenum' type strain (YNP1).</title>
        <authorList>
            <person name="Kiss H."/>
            <person name="Cleland D."/>
            <person name="Lapidus A."/>
            <person name="Lucas S."/>
            <person name="Glavina Del Rio T."/>
            <person name="Nolan M."/>
            <person name="Tice H."/>
            <person name="Han C."/>
            <person name="Goodwin L."/>
            <person name="Pitluck S."/>
            <person name="Liolios K."/>
            <person name="Ivanova N."/>
            <person name="Mavromatis K."/>
            <person name="Ovchinnikova G."/>
            <person name="Pati A."/>
            <person name="Chen A."/>
            <person name="Palaniappan K."/>
            <person name="Land M."/>
            <person name="Hauser L."/>
            <person name="Chang Y."/>
            <person name="Jeffries C."/>
            <person name="Lu M."/>
            <person name="Brettin T."/>
            <person name="Detter J."/>
            <person name="Goker M."/>
            <person name="Tindall B."/>
            <person name="Beck B."/>
            <person name="McDermott T."/>
            <person name="Woyke T."/>
            <person name="Bristow J."/>
            <person name="Eisen J."/>
            <person name="Markowitz V."/>
            <person name="Hugenholtz P."/>
            <person name="Kyrpides N."/>
            <person name="Klenk H."/>
            <person name="Cheng J."/>
        </authorList>
    </citation>
    <scope>NUCLEOTIDE SEQUENCE [LARGE SCALE GENOMIC DNA]</scope>
    <source>
        <strain evidence="5">ATCC BAA-798 / YNP1</strain>
    </source>
</reference>
<name>D1CIR5_THET1</name>
<dbReference type="AlphaFoldDB" id="D1CIR5"/>
<dbReference type="PANTHER" id="PTHR30290">
    <property type="entry name" value="PERIPLASMIC BINDING COMPONENT OF ABC TRANSPORTER"/>
    <property type="match status" value="1"/>
</dbReference>
<dbReference type="Gene3D" id="3.90.76.10">
    <property type="entry name" value="Dipeptide-binding Protein, Domain 1"/>
    <property type="match status" value="1"/>
</dbReference>
<dbReference type="Gene3D" id="3.10.105.10">
    <property type="entry name" value="Dipeptide-binding Protein, Domain 3"/>
    <property type="match status" value="1"/>
</dbReference>
<evidence type="ECO:0000256" key="1">
    <source>
        <dbReference type="SAM" id="MobiDB-lite"/>
    </source>
</evidence>
<accession>D1CIR5</accession>
<sequence>MSNADEVRSPNDPRLTRRQLIEAMLASGGVLAAGPLLAACGGGTQATPTPPSGQAPAASAPPASASSPSPSPTACATCPSPGASPGVTPTAGEKQAEEVPPQQPQRGGTIPTPREQTVVVDQAPFTIFDSFNPFIPNGWQYNGGAQQILVENLFYWLPTGEIKPWLGKEWKYNSDYSELTLTLNPKVKWNDGQPFTSEDVKYSLEIQQDPALFGSGIKEFDSVETPDEHTVVIKLTKPNPRYHQRFICGIIGSFIVVPKHIWFKHNPKTFKNNPPVFTGPYVLDRAIPSQLMFVWKKNPNYWNKDEFDPAPQYVVYRTAPVPDSEVQEFKRGTVDVASFDYTHAMAVKNGGYQNIIITTKFRDPCPRGIHVNCDPSKPLLSDPRARWAISYLIDRQKIGTAVWFVPTPPAQYPWADYESNKKWSNDSIASKYQLTYDPKKAEQLFDELGAKKDSSGRRMYKGKQVEINIITPVAVGQPEYVIGQLLSQELQKIGIKSSVRALSGSVFSDKQSKGQYDLLSLWICGELFDPAQFYSQFDNRQYKPIGKDASSDQVRLKDQKFQELILKLNNANPDDPKNKPLYDQALERFYQLLPVIPIIQTTYPKVYNTTYWTGWPTDDNVYTVPLEWWGQFMFVIGNLKPAKSS</sequence>
<dbReference type="PROSITE" id="PS51318">
    <property type="entry name" value="TAT"/>
    <property type="match status" value="1"/>
</dbReference>
<dbReference type="InterPro" id="IPR000914">
    <property type="entry name" value="SBP_5_dom"/>
</dbReference>